<sequence>MMNMLARRLGGKERTPTRGSATGDCPNRCWGSLFSPQPTCLASRIEENPARTGGSWAKAIARLGRAMEQRPRVTERRSWATKKRPRWIVRPFFAIPRPSDAIDPASRAIAAPTRTFARRPVQLPRYFMQSTGNLRKLHCCLGGLPGASGNCTQVSADCRVRRVIARTCRAVARGGRWSARWLGQLRRVVGGTTGGWDKNRRVR</sequence>
<dbReference type="EMBL" id="CAADFZ010000224">
    <property type="protein sequence ID" value="VFK68318.1"/>
    <property type="molecule type" value="Genomic_DNA"/>
</dbReference>
<dbReference type="AlphaFoldDB" id="A0A451B5I2"/>
<evidence type="ECO:0000256" key="1">
    <source>
        <dbReference type="SAM" id="MobiDB-lite"/>
    </source>
</evidence>
<dbReference type="EMBL" id="CAADGD010000215">
    <property type="protein sequence ID" value="VFK73531.1"/>
    <property type="molecule type" value="Genomic_DNA"/>
</dbReference>
<feature type="region of interest" description="Disordered" evidence="1">
    <location>
        <begin position="1"/>
        <end position="21"/>
    </location>
</feature>
<protein>
    <submittedName>
        <fullName evidence="3">Uncharacterized protein</fullName>
    </submittedName>
</protein>
<name>A0A451B5I2_9GAMM</name>
<gene>
    <name evidence="2" type="ORF">BECKUNK1418G_GA0071005_12243</name>
    <name evidence="3" type="ORF">BECKUNK1418H_GA0071006_12153</name>
</gene>
<proteinExistence type="predicted"/>
<organism evidence="3">
    <name type="scientific">Candidatus Kentrum sp. UNK</name>
    <dbReference type="NCBI Taxonomy" id="2126344"/>
    <lineage>
        <taxon>Bacteria</taxon>
        <taxon>Pseudomonadati</taxon>
        <taxon>Pseudomonadota</taxon>
        <taxon>Gammaproteobacteria</taxon>
        <taxon>Candidatus Kentrum</taxon>
    </lineage>
</organism>
<evidence type="ECO:0000313" key="2">
    <source>
        <dbReference type="EMBL" id="VFK68318.1"/>
    </source>
</evidence>
<accession>A0A451B5I2</accession>
<evidence type="ECO:0000313" key="3">
    <source>
        <dbReference type="EMBL" id="VFK73531.1"/>
    </source>
</evidence>
<reference evidence="3" key="1">
    <citation type="submission" date="2019-02" db="EMBL/GenBank/DDBJ databases">
        <authorList>
            <person name="Gruber-Vodicka R. H."/>
            <person name="Seah K. B. B."/>
        </authorList>
    </citation>
    <scope>NUCLEOTIDE SEQUENCE</scope>
    <source>
        <strain evidence="3">BECK_BY19</strain>
        <strain evidence="2">BECK_BY8</strain>
    </source>
</reference>